<name>A0A4C1TK35_EUMVA</name>
<protein>
    <submittedName>
        <fullName evidence="1">Uncharacterized protein</fullName>
    </submittedName>
</protein>
<proteinExistence type="predicted"/>
<keyword evidence="2" id="KW-1185">Reference proteome</keyword>
<dbReference type="AlphaFoldDB" id="A0A4C1TK35"/>
<reference evidence="1 2" key="1">
    <citation type="journal article" date="2019" name="Commun. Biol.">
        <title>The bagworm genome reveals a unique fibroin gene that provides high tensile strength.</title>
        <authorList>
            <person name="Kono N."/>
            <person name="Nakamura H."/>
            <person name="Ohtoshi R."/>
            <person name="Tomita M."/>
            <person name="Numata K."/>
            <person name="Arakawa K."/>
        </authorList>
    </citation>
    <scope>NUCLEOTIDE SEQUENCE [LARGE SCALE GENOMIC DNA]</scope>
</reference>
<evidence type="ECO:0000313" key="2">
    <source>
        <dbReference type="Proteomes" id="UP000299102"/>
    </source>
</evidence>
<dbReference type="Proteomes" id="UP000299102">
    <property type="component" value="Unassembled WGS sequence"/>
</dbReference>
<sequence length="119" mass="13119">MIPLVAPVYRTGCGQAGPKSTALIIASRCSLGGKTALKCGWQKHKVCPKYRTFTHNPIHRRVIRTINDFGSGLSYMYFETLHLAIVSGNKNITFQSQESRRCLPCKSSRQPAKIPGNGV</sequence>
<comment type="caution">
    <text evidence="1">The sequence shown here is derived from an EMBL/GenBank/DDBJ whole genome shotgun (WGS) entry which is preliminary data.</text>
</comment>
<organism evidence="1 2">
    <name type="scientific">Eumeta variegata</name>
    <name type="common">Bagworm moth</name>
    <name type="synonym">Eumeta japonica</name>
    <dbReference type="NCBI Taxonomy" id="151549"/>
    <lineage>
        <taxon>Eukaryota</taxon>
        <taxon>Metazoa</taxon>
        <taxon>Ecdysozoa</taxon>
        <taxon>Arthropoda</taxon>
        <taxon>Hexapoda</taxon>
        <taxon>Insecta</taxon>
        <taxon>Pterygota</taxon>
        <taxon>Neoptera</taxon>
        <taxon>Endopterygota</taxon>
        <taxon>Lepidoptera</taxon>
        <taxon>Glossata</taxon>
        <taxon>Ditrysia</taxon>
        <taxon>Tineoidea</taxon>
        <taxon>Psychidae</taxon>
        <taxon>Oiketicinae</taxon>
        <taxon>Eumeta</taxon>
    </lineage>
</organism>
<accession>A0A4C1TK35</accession>
<gene>
    <name evidence="1" type="ORF">EVAR_101711_1</name>
</gene>
<dbReference type="EMBL" id="BGZK01005640">
    <property type="protein sequence ID" value="GBP14892.1"/>
    <property type="molecule type" value="Genomic_DNA"/>
</dbReference>
<evidence type="ECO:0000313" key="1">
    <source>
        <dbReference type="EMBL" id="GBP14892.1"/>
    </source>
</evidence>